<dbReference type="PANTHER" id="PTHR38792">
    <property type="entry name" value="BNR/ASP-BOX REPEAT DOMAIN PROTEIN (AFU_ORTHOLOGUE AFUA_7G06430)-RELATED"/>
    <property type="match status" value="1"/>
</dbReference>
<dbReference type="Gene3D" id="2.60.120.560">
    <property type="entry name" value="Exo-inulinase, domain 1"/>
    <property type="match status" value="1"/>
</dbReference>
<gene>
    <name evidence="1" type="ORF">CNMCM5623_003096</name>
</gene>
<organism evidence="1 2">
    <name type="scientific">Aspergillus felis</name>
    <dbReference type="NCBI Taxonomy" id="1287682"/>
    <lineage>
        <taxon>Eukaryota</taxon>
        <taxon>Fungi</taxon>
        <taxon>Dikarya</taxon>
        <taxon>Ascomycota</taxon>
        <taxon>Pezizomycotina</taxon>
        <taxon>Eurotiomycetes</taxon>
        <taxon>Eurotiomycetidae</taxon>
        <taxon>Eurotiales</taxon>
        <taxon>Aspergillaceae</taxon>
        <taxon>Aspergillus</taxon>
        <taxon>Aspergillus subgen. Fumigati</taxon>
    </lineage>
</organism>
<dbReference type="AlphaFoldDB" id="A0A8H6PI24"/>
<sequence>MVKYSSVTTGARALISLAALGAQSVTAYVPLWQPQYENEAAATARVIQLKHAGDATGHFLATFEHWYYKPNDTKVSNGTASNFIIRESSDQGQSWNTLAKVSAPDGLPNFFYYQPFLFEFPQQLGKYPAGTLLLVGNLHDGNRTYFYSWRSADHGKKWDNIGVWQRGHTITEKPGNPSAGIWEPFLYLDSQDNIVAVFSDERDYEKHSQKLVHLVSRDGGDNWSGDRDGRPFPDVVSSAQAMRPGMATVAKMDNGEYFMSYEWCDLRYYKSTGTCPVHGKTSKDGVTWNPSDNGTYVTTPDDVLGCGSPYSIWDPVGKQLIVSSSRKRWFGASATKNATAPTLENHHVVHINKNYGKDDWYWASAPWYVPLPDNCNSNYSPDLLSLPNGEILYSTNTPAKGKQCEEGTLAAPIATLPYHSNFSSAGAASWIDFDQIWSISKDQYVFPAVTKPTIVLTGSSGWTDYEISADVIITSKSGVAGVVVRASNSPNNSHLSRYTAAIDSNKGDLTLYQVGDTATTTLKSQPVSGGVKANQQYQLSLSVKSTSLVATLTGSGGAKTTLNVTNNGLLRGATGLYGGYGSGGFSNVQIKDLS</sequence>
<dbReference type="PANTHER" id="PTHR38792:SF3">
    <property type="entry name" value="BNR_ASP-BOX REPEAT DOMAIN PROTEIN (AFU_ORTHOLOGUE AFUA_7G06430)-RELATED"/>
    <property type="match status" value="1"/>
</dbReference>
<dbReference type="CDD" id="cd15482">
    <property type="entry name" value="Sialidase_non-viral"/>
    <property type="match status" value="1"/>
</dbReference>
<dbReference type="Gene3D" id="2.120.10.10">
    <property type="match status" value="1"/>
</dbReference>
<dbReference type="OrthoDB" id="2130735at2759"/>
<name>A0A8H6PI24_9EURO</name>
<proteinExistence type="predicted"/>
<accession>A0A8H6PI24</accession>
<dbReference type="Proteomes" id="UP000654922">
    <property type="component" value="Unassembled WGS sequence"/>
</dbReference>
<dbReference type="EMBL" id="JACBAE010001405">
    <property type="protein sequence ID" value="KAF7154838.1"/>
    <property type="molecule type" value="Genomic_DNA"/>
</dbReference>
<dbReference type="SUPFAM" id="SSF50939">
    <property type="entry name" value="Sialidases"/>
    <property type="match status" value="1"/>
</dbReference>
<reference evidence="1" key="1">
    <citation type="submission" date="2020-06" db="EMBL/GenBank/DDBJ databases">
        <title>Draft genome sequences of strains closely related to Aspergillus parafelis and Aspergillus hiratsukae.</title>
        <authorList>
            <person name="Dos Santos R.A.C."/>
            <person name="Rivero-Menendez O."/>
            <person name="Steenwyk J.L."/>
            <person name="Mead M.E."/>
            <person name="Goldman G.H."/>
            <person name="Alastruey-Izquierdo A."/>
            <person name="Rokas A."/>
        </authorList>
    </citation>
    <scope>NUCLEOTIDE SEQUENCE</scope>
    <source>
        <strain evidence="1">CNM-CM5623</strain>
    </source>
</reference>
<dbReference type="InterPro" id="IPR036278">
    <property type="entry name" value="Sialidase_sf"/>
</dbReference>
<comment type="caution">
    <text evidence="1">The sequence shown here is derived from an EMBL/GenBank/DDBJ whole genome shotgun (WGS) entry which is preliminary data.</text>
</comment>
<protein>
    <submittedName>
        <fullName evidence="1">Uncharacterized protein</fullName>
    </submittedName>
</protein>
<evidence type="ECO:0000313" key="1">
    <source>
        <dbReference type="EMBL" id="KAF7154838.1"/>
    </source>
</evidence>
<evidence type="ECO:0000313" key="2">
    <source>
        <dbReference type="Proteomes" id="UP000654922"/>
    </source>
</evidence>